<dbReference type="OrthoDB" id="6428926at2759"/>
<evidence type="ECO:0000313" key="3">
    <source>
        <dbReference type="Proteomes" id="UP000829720"/>
    </source>
</evidence>
<feature type="region of interest" description="Disordered" evidence="1">
    <location>
        <begin position="197"/>
        <end position="293"/>
    </location>
</feature>
<dbReference type="Proteomes" id="UP000829720">
    <property type="component" value="Unassembled WGS sequence"/>
</dbReference>
<feature type="region of interest" description="Disordered" evidence="1">
    <location>
        <begin position="490"/>
        <end position="521"/>
    </location>
</feature>
<organism evidence="2 3">
    <name type="scientific">Albula goreensis</name>
    <dbReference type="NCBI Taxonomy" id="1534307"/>
    <lineage>
        <taxon>Eukaryota</taxon>
        <taxon>Metazoa</taxon>
        <taxon>Chordata</taxon>
        <taxon>Craniata</taxon>
        <taxon>Vertebrata</taxon>
        <taxon>Euteleostomi</taxon>
        <taxon>Actinopterygii</taxon>
        <taxon>Neopterygii</taxon>
        <taxon>Teleostei</taxon>
        <taxon>Albuliformes</taxon>
        <taxon>Albulidae</taxon>
        <taxon>Albula</taxon>
    </lineage>
</organism>
<dbReference type="InterPro" id="IPR033349">
    <property type="entry name" value="ATRIP"/>
</dbReference>
<dbReference type="PANTHER" id="PTHR28594">
    <property type="entry name" value="ATR-INTERACTING PROTEIN"/>
    <property type="match status" value="1"/>
</dbReference>
<proteinExistence type="predicted"/>
<feature type="compositionally biased region" description="Basic and acidic residues" evidence="1">
    <location>
        <begin position="197"/>
        <end position="206"/>
    </location>
</feature>
<feature type="compositionally biased region" description="Polar residues" evidence="1">
    <location>
        <begin position="207"/>
        <end position="228"/>
    </location>
</feature>
<dbReference type="AlphaFoldDB" id="A0A8T3CYI2"/>
<dbReference type="GO" id="GO:0006281">
    <property type="term" value="P:DNA repair"/>
    <property type="evidence" value="ECO:0007669"/>
    <property type="project" value="TreeGrafter"/>
</dbReference>
<name>A0A8T3CYI2_9TELE</name>
<dbReference type="EMBL" id="JAERUA010000014">
    <property type="protein sequence ID" value="KAI1890389.1"/>
    <property type="molecule type" value="Genomic_DNA"/>
</dbReference>
<evidence type="ECO:0000313" key="2">
    <source>
        <dbReference type="EMBL" id="KAI1890389.1"/>
    </source>
</evidence>
<sequence>MECPPSKRLKGLNYGAPCTSDPFGDDGDFTQDDLEEIDIMASQAYTGDVGVAASKDTLGTAMHLPGVQSKEGRKTFTLDGRSKPGNSTMGSTYQPPTVEASRKKQQFKSDREDLSYGRLEAQQTELRKKLMEVEEKLLMKDGEIRVLRDSIRHAQQEQEHERQAQLVLEKERAQVQSDREKELLKRVQSLQSELHFKDAEMNEMKSKLQTSERGNKRIASSSARQSPRSGAAPAVSPFLTKESFAAQLSRRPSPAKTDRVSLSSAEDGRRLASETNNNINKDAQDITSSGPKTHGCEESTLLNLLLQHPLDPSCMGLSHLLCISPDALPGLLLQHSYLSTRSSVGSSCSSSGTKAAQRPQSGFSRAQTLALSGLSMLALRPRLPGHSAPIATAVSGAGGQLEVSRKCPGALHLLPLLEYHIGLFCQALEAVDGSGKSPRRGSSLPGPASGEGSVGSSVDTLGSLEEFALAALSALRHLLSQSADAVRALISHQPPPPPEAKRPNPTLTRRGKTGRPQAPVSQHPLLGKLLQLADPAFTGPACQREKVLAGSLSALNVLAERAGDELLGSLKFVVKSQFLARCLSADSSYRTVSLSVSLLALAANNEEVASQLCSQLEACPLLKMLQYVTDRPDKTATQSQWSQLELEVVRFLTLLFTQKTSTWMAFIKSSCQCNSEVVRTLVILLHRQWLEVRRWECQDQGEEGEQREQAWAGPGVHLLREALLLLHWLLLNHARFSEHSLGVLHLYDQVVPAIRDTFRKIPCLTESEELALEEICRPESEDAEDMDIDNGS</sequence>
<feature type="region of interest" description="Disordered" evidence="1">
    <location>
        <begin position="1"/>
        <end position="30"/>
    </location>
</feature>
<protein>
    <recommendedName>
        <fullName evidence="4">ATR-interacting protein</fullName>
    </recommendedName>
</protein>
<feature type="compositionally biased region" description="Polar residues" evidence="1">
    <location>
        <begin position="84"/>
        <end position="95"/>
    </location>
</feature>
<reference evidence="2" key="1">
    <citation type="submission" date="2021-01" db="EMBL/GenBank/DDBJ databases">
        <authorList>
            <person name="Zahm M."/>
            <person name="Roques C."/>
            <person name="Cabau C."/>
            <person name="Klopp C."/>
            <person name="Donnadieu C."/>
            <person name="Jouanno E."/>
            <person name="Lampietro C."/>
            <person name="Louis A."/>
            <person name="Herpin A."/>
            <person name="Echchiki A."/>
            <person name="Berthelot C."/>
            <person name="Parey E."/>
            <person name="Roest-Crollius H."/>
            <person name="Braasch I."/>
            <person name="Postlethwait J."/>
            <person name="Bobe J."/>
            <person name="Montfort J."/>
            <person name="Bouchez O."/>
            <person name="Begum T."/>
            <person name="Mejri S."/>
            <person name="Adams A."/>
            <person name="Chen W.-J."/>
            <person name="Guiguen Y."/>
        </authorList>
    </citation>
    <scope>NUCLEOTIDE SEQUENCE</scope>
    <source>
        <tissue evidence="2">Blood</tissue>
    </source>
</reference>
<comment type="caution">
    <text evidence="2">The sequence shown here is derived from an EMBL/GenBank/DDBJ whole genome shotgun (WGS) entry which is preliminary data.</text>
</comment>
<accession>A0A8T3CYI2</accession>
<evidence type="ECO:0000256" key="1">
    <source>
        <dbReference type="SAM" id="MobiDB-lite"/>
    </source>
</evidence>
<gene>
    <name evidence="2" type="ORF">AGOR_G00153220</name>
</gene>
<dbReference type="GO" id="GO:0000077">
    <property type="term" value="P:DNA damage checkpoint signaling"/>
    <property type="evidence" value="ECO:0007669"/>
    <property type="project" value="InterPro"/>
</dbReference>
<feature type="compositionally biased region" description="Polar residues" evidence="1">
    <location>
        <begin position="273"/>
        <end position="291"/>
    </location>
</feature>
<dbReference type="PANTHER" id="PTHR28594:SF1">
    <property type="entry name" value="ATR-INTERACTING PROTEIN"/>
    <property type="match status" value="1"/>
</dbReference>
<evidence type="ECO:0008006" key="4">
    <source>
        <dbReference type="Google" id="ProtNLM"/>
    </source>
</evidence>
<keyword evidence="3" id="KW-1185">Reference proteome</keyword>
<feature type="region of interest" description="Disordered" evidence="1">
    <location>
        <begin position="434"/>
        <end position="457"/>
    </location>
</feature>
<feature type="region of interest" description="Disordered" evidence="1">
    <location>
        <begin position="75"/>
        <end position="112"/>
    </location>
</feature>